<reference evidence="4" key="1">
    <citation type="submission" date="2015-12" db="EMBL/GenBank/DDBJ databases">
        <title>Update maize B73 reference genome by single molecule sequencing technologies.</title>
        <authorList>
            <consortium name="Maize Genome Sequencing Project"/>
            <person name="Ware D."/>
        </authorList>
    </citation>
    <scope>NUCLEOTIDE SEQUENCE [LARGE SCALE GENOMIC DNA]</scope>
    <source>
        <strain evidence="4">cv. B73</strain>
    </source>
</reference>
<dbReference type="Proteomes" id="UP000007305">
    <property type="component" value="Chromosome 2"/>
</dbReference>
<evidence type="ECO:0000313" key="3">
    <source>
        <dbReference type="EnsemblPlants" id="Zm00001eb074760_P001"/>
    </source>
</evidence>
<feature type="signal peptide" evidence="2">
    <location>
        <begin position="1"/>
        <end position="18"/>
    </location>
</feature>
<organism evidence="3 4">
    <name type="scientific">Zea mays</name>
    <name type="common">Maize</name>
    <dbReference type="NCBI Taxonomy" id="4577"/>
    <lineage>
        <taxon>Eukaryota</taxon>
        <taxon>Viridiplantae</taxon>
        <taxon>Streptophyta</taxon>
        <taxon>Embryophyta</taxon>
        <taxon>Tracheophyta</taxon>
        <taxon>Spermatophyta</taxon>
        <taxon>Magnoliopsida</taxon>
        <taxon>Liliopsida</taxon>
        <taxon>Poales</taxon>
        <taxon>Poaceae</taxon>
        <taxon>PACMAD clade</taxon>
        <taxon>Panicoideae</taxon>
        <taxon>Andropogonodae</taxon>
        <taxon>Andropogoneae</taxon>
        <taxon>Tripsacinae</taxon>
        <taxon>Zea</taxon>
    </lineage>
</organism>
<proteinExistence type="predicted"/>
<dbReference type="InParanoid" id="A0A804MC98"/>
<dbReference type="EnsemblPlants" id="Zm00001eb074760_T001">
    <property type="protein sequence ID" value="Zm00001eb074760_P001"/>
    <property type="gene ID" value="Zm00001eb074760"/>
</dbReference>
<evidence type="ECO:0000256" key="2">
    <source>
        <dbReference type="SAM" id="SignalP"/>
    </source>
</evidence>
<feature type="compositionally biased region" description="Low complexity" evidence="1">
    <location>
        <begin position="62"/>
        <end position="71"/>
    </location>
</feature>
<accession>A0A804MC98</accession>
<dbReference type="AlphaFoldDB" id="A0A804MC98"/>
<name>A0A804MC98_MAIZE</name>
<evidence type="ECO:0000256" key="1">
    <source>
        <dbReference type="SAM" id="MobiDB-lite"/>
    </source>
</evidence>
<protein>
    <submittedName>
        <fullName evidence="3">Uncharacterized protein</fullName>
    </submittedName>
</protein>
<dbReference type="Gramene" id="Zm00001eb074760_T001">
    <property type="protein sequence ID" value="Zm00001eb074760_P001"/>
    <property type="gene ID" value="Zm00001eb074760"/>
</dbReference>
<reference evidence="3" key="2">
    <citation type="submission" date="2019-07" db="EMBL/GenBank/DDBJ databases">
        <authorList>
            <person name="Seetharam A."/>
            <person name="Woodhouse M."/>
            <person name="Cannon E."/>
        </authorList>
    </citation>
    <scope>NUCLEOTIDE SEQUENCE [LARGE SCALE GENOMIC DNA]</scope>
    <source>
        <strain evidence="3">cv. B73</strain>
    </source>
</reference>
<feature type="chain" id="PRO_5032570096" evidence="2">
    <location>
        <begin position="19"/>
        <end position="307"/>
    </location>
</feature>
<feature type="region of interest" description="Disordered" evidence="1">
    <location>
        <begin position="62"/>
        <end position="85"/>
    </location>
</feature>
<reference evidence="3" key="3">
    <citation type="submission" date="2021-05" db="UniProtKB">
        <authorList>
            <consortium name="EnsemblPlants"/>
        </authorList>
    </citation>
    <scope>IDENTIFICATION</scope>
    <source>
        <strain evidence="3">cv. B73</strain>
    </source>
</reference>
<keyword evidence="2" id="KW-0732">Signal</keyword>
<keyword evidence="4" id="KW-1185">Reference proteome</keyword>
<evidence type="ECO:0000313" key="4">
    <source>
        <dbReference type="Proteomes" id="UP000007305"/>
    </source>
</evidence>
<sequence length="307" mass="32693">MCLVGFFFPLFFLEKTHVLHHSVVETQGDRVTNYSAHKSGSCIPTTSQPSYSSAAIIAAAGHTGGHHSPSLRSRRRSGRSNSAFSWPCPPSPPLCTVVVVAASRQQAASSGDAAAASGDGDGDGDGGASHCTSAAAAAWAAAAWTSAGEVDAGRGSSCARSGKLRCAARPLMASAATSCARAAISAVGKVPSQMRDFLRGSRISDTHLPQLRRRTPRYDGCLYPLRLSTPRRWRWRPPPPRPFRRHSPTPRCPPCCSSCCSPRLAGHYCYWRCRCCWLLLLGSPAKTPSSACSCLWTSCREPLAAPH</sequence>